<evidence type="ECO:0000256" key="11">
    <source>
        <dbReference type="ARBA" id="ARBA00023136"/>
    </source>
</evidence>
<dbReference type="PRINTS" id="PR01414">
    <property type="entry name" value="CCMBBIOGNSIS"/>
</dbReference>
<evidence type="ECO:0000256" key="4">
    <source>
        <dbReference type="ARBA" id="ARBA00016452"/>
    </source>
</evidence>
<dbReference type="InterPro" id="IPR003544">
    <property type="entry name" value="Cyt_c_biogenesis_CcmB"/>
</dbReference>
<dbReference type="KEGG" id="pbh:AAW51_1625"/>
<keyword evidence="11 12" id="KW-0472">Membrane</keyword>
<keyword evidence="5 12" id="KW-0813">Transport</keyword>
<evidence type="ECO:0000256" key="3">
    <source>
        <dbReference type="ARBA" id="ARBA00010544"/>
    </source>
</evidence>
<dbReference type="AlphaFoldDB" id="A0A0G3BLT6"/>
<feature type="transmembrane region" description="Helical" evidence="13">
    <location>
        <begin position="75"/>
        <end position="102"/>
    </location>
</feature>
<comment type="subcellular location">
    <subcellularLocation>
        <location evidence="2">Cell inner membrane</location>
        <topology evidence="2">Multi-pass membrane protein</topology>
    </subcellularLocation>
</comment>
<dbReference type="GO" id="GO:0017004">
    <property type="term" value="P:cytochrome complex assembly"/>
    <property type="evidence" value="ECO:0007669"/>
    <property type="project" value="UniProtKB-KW"/>
</dbReference>
<evidence type="ECO:0000256" key="10">
    <source>
        <dbReference type="ARBA" id="ARBA00022989"/>
    </source>
</evidence>
<feature type="transmembrane region" description="Helical" evidence="13">
    <location>
        <begin position="152"/>
        <end position="173"/>
    </location>
</feature>
<accession>A0A0G3BLT6</accession>
<dbReference type="GO" id="GO:0015232">
    <property type="term" value="F:heme transmembrane transporter activity"/>
    <property type="evidence" value="ECO:0007669"/>
    <property type="project" value="InterPro"/>
</dbReference>
<dbReference type="PANTHER" id="PTHR30070">
    <property type="entry name" value="HEME EXPORTER PROTEIN B"/>
    <property type="match status" value="1"/>
</dbReference>
<keyword evidence="15" id="KW-1185">Reference proteome</keyword>
<evidence type="ECO:0000256" key="9">
    <source>
        <dbReference type="ARBA" id="ARBA00022748"/>
    </source>
</evidence>
<reference evidence="14 15" key="1">
    <citation type="submission" date="2015-05" db="EMBL/GenBank/DDBJ databases">
        <authorList>
            <person name="Tang B."/>
            <person name="Yu Y."/>
        </authorList>
    </citation>
    <scope>NUCLEOTIDE SEQUENCE [LARGE SCALE GENOMIC DNA]</scope>
    <source>
        <strain evidence="14 15">DSM 7029</strain>
    </source>
</reference>
<keyword evidence="7 12" id="KW-0997">Cell inner membrane</keyword>
<evidence type="ECO:0000256" key="13">
    <source>
        <dbReference type="SAM" id="Phobius"/>
    </source>
</evidence>
<organism evidence="14 15">
    <name type="scientific">Caldimonas brevitalea</name>
    <dbReference type="NCBI Taxonomy" id="413882"/>
    <lineage>
        <taxon>Bacteria</taxon>
        <taxon>Pseudomonadati</taxon>
        <taxon>Pseudomonadota</taxon>
        <taxon>Betaproteobacteria</taxon>
        <taxon>Burkholderiales</taxon>
        <taxon>Sphaerotilaceae</taxon>
        <taxon>Caldimonas</taxon>
    </lineage>
</organism>
<feature type="transmembrane region" description="Helical" evidence="13">
    <location>
        <begin position="179"/>
        <end position="203"/>
    </location>
</feature>
<evidence type="ECO:0000313" key="14">
    <source>
        <dbReference type="EMBL" id="AKJ28316.1"/>
    </source>
</evidence>
<keyword evidence="8 13" id="KW-0812">Transmembrane</keyword>
<comment type="function">
    <text evidence="1 12">Required for the export of heme to the periplasm for the biogenesis of c-type cytochromes.</text>
</comment>
<dbReference type="PIRSF" id="PIRSF002764">
    <property type="entry name" value="CcmB"/>
    <property type="match status" value="1"/>
</dbReference>
<dbReference type="GO" id="GO:1903607">
    <property type="term" value="P:cytochrome c biosynthetic process"/>
    <property type="evidence" value="ECO:0007669"/>
    <property type="project" value="TreeGrafter"/>
</dbReference>
<dbReference type="PANTHER" id="PTHR30070:SF1">
    <property type="entry name" value="CYTOCHROME C BIOGENESIS B-RELATED"/>
    <property type="match status" value="1"/>
</dbReference>
<dbReference type="STRING" id="413882.AAW51_1625"/>
<comment type="similarity">
    <text evidence="3 12">Belongs to the CcmB/CycW/HelB family.</text>
</comment>
<sequence length="208" mass="21040">MFGRGVRLAWRRRVDSAASLAFFLIVAALFPLALMSEARSGLAPAATWIAALLATTLGSLRLFTDDAANGVLDQLLLAPGGTGLAVGGLLCAHFVTVGAPLLGASPLVALFYDLSFEQWARLAVSLLLGLPALCVLSALGAALTLGARAGGLLLALLVVPWGVPVLLFGIGAAQGISNGAMLLLAAATLFALALGPWGVGAALRMNAE</sequence>
<protein>
    <recommendedName>
        <fullName evidence="4 12">Heme exporter protein B</fullName>
    </recommendedName>
</protein>
<gene>
    <name evidence="14" type="primary">ccmB</name>
    <name evidence="14" type="ORF">AAW51_1625</name>
</gene>
<dbReference type="InterPro" id="IPR026031">
    <property type="entry name" value="Cyt_c_CcmB_bac"/>
</dbReference>
<dbReference type="Pfam" id="PF03379">
    <property type="entry name" value="CcmB"/>
    <property type="match status" value="1"/>
</dbReference>
<dbReference type="EMBL" id="CP011371">
    <property type="protein sequence ID" value="AKJ28316.1"/>
    <property type="molecule type" value="Genomic_DNA"/>
</dbReference>
<evidence type="ECO:0000256" key="7">
    <source>
        <dbReference type="ARBA" id="ARBA00022519"/>
    </source>
</evidence>
<evidence type="ECO:0000256" key="12">
    <source>
        <dbReference type="PIRNR" id="PIRNR002764"/>
    </source>
</evidence>
<proteinExistence type="inferred from homology"/>
<name>A0A0G3BLT6_9BURK</name>
<keyword evidence="10 13" id="KW-1133">Transmembrane helix</keyword>
<feature type="transmembrane region" description="Helical" evidence="13">
    <location>
        <begin position="45"/>
        <end position="63"/>
    </location>
</feature>
<dbReference type="Proteomes" id="UP000035352">
    <property type="component" value="Chromosome"/>
</dbReference>
<dbReference type="GO" id="GO:0005886">
    <property type="term" value="C:plasma membrane"/>
    <property type="evidence" value="ECO:0007669"/>
    <property type="project" value="UniProtKB-SubCell"/>
</dbReference>
<feature type="transmembrane region" description="Helical" evidence="13">
    <location>
        <begin position="122"/>
        <end position="145"/>
    </location>
</feature>
<keyword evidence="6 12" id="KW-1003">Cell membrane</keyword>
<dbReference type="RefSeq" id="WP_047194205.1">
    <property type="nucleotide sequence ID" value="NZ_CP011371.1"/>
</dbReference>
<evidence type="ECO:0000313" key="15">
    <source>
        <dbReference type="Proteomes" id="UP000035352"/>
    </source>
</evidence>
<evidence type="ECO:0000256" key="6">
    <source>
        <dbReference type="ARBA" id="ARBA00022475"/>
    </source>
</evidence>
<evidence type="ECO:0000256" key="5">
    <source>
        <dbReference type="ARBA" id="ARBA00022448"/>
    </source>
</evidence>
<keyword evidence="9 12" id="KW-0201">Cytochrome c-type biogenesis</keyword>
<evidence type="ECO:0000256" key="2">
    <source>
        <dbReference type="ARBA" id="ARBA00004429"/>
    </source>
</evidence>
<evidence type="ECO:0000256" key="8">
    <source>
        <dbReference type="ARBA" id="ARBA00022692"/>
    </source>
</evidence>
<evidence type="ECO:0000256" key="1">
    <source>
        <dbReference type="ARBA" id="ARBA00002442"/>
    </source>
</evidence>